<proteinExistence type="predicted"/>
<evidence type="ECO:0000256" key="10">
    <source>
        <dbReference type="SAM" id="MobiDB-lite"/>
    </source>
</evidence>
<evidence type="ECO:0000256" key="2">
    <source>
        <dbReference type="ARBA" id="ARBA00022723"/>
    </source>
</evidence>
<evidence type="ECO:0000259" key="11">
    <source>
        <dbReference type="PROSITE" id="PS50157"/>
    </source>
</evidence>
<evidence type="ECO:0000256" key="7">
    <source>
        <dbReference type="ARBA" id="ARBA00023163"/>
    </source>
</evidence>
<evidence type="ECO:0000256" key="1">
    <source>
        <dbReference type="ARBA" id="ARBA00004123"/>
    </source>
</evidence>
<keyword evidence="8" id="KW-0539">Nucleus</keyword>
<reference evidence="12 13" key="1">
    <citation type="submission" date="2019-02" db="EMBL/GenBank/DDBJ databases">
        <title>Genome sequencing of the rare red list fungi Bondarzewia mesenterica.</title>
        <authorList>
            <person name="Buettner E."/>
            <person name="Kellner H."/>
        </authorList>
    </citation>
    <scope>NUCLEOTIDE SEQUENCE [LARGE SCALE GENOMIC DNA]</scope>
    <source>
        <strain evidence="12 13">DSM 108281</strain>
    </source>
</reference>
<dbReference type="OrthoDB" id="8922241at2759"/>
<dbReference type="InterPro" id="IPR050717">
    <property type="entry name" value="C2H2-ZF_Transcription_Reg"/>
</dbReference>
<dbReference type="SMART" id="SM00355">
    <property type="entry name" value="ZnF_C2H2"/>
    <property type="match status" value="2"/>
</dbReference>
<dbReference type="PROSITE" id="PS50157">
    <property type="entry name" value="ZINC_FINGER_C2H2_2"/>
    <property type="match status" value="2"/>
</dbReference>
<comment type="caution">
    <text evidence="12">The sequence shown here is derived from an EMBL/GenBank/DDBJ whole genome shotgun (WGS) entry which is preliminary data.</text>
</comment>
<dbReference type="GO" id="GO:0000981">
    <property type="term" value="F:DNA-binding transcription factor activity, RNA polymerase II-specific"/>
    <property type="evidence" value="ECO:0007669"/>
    <property type="project" value="TreeGrafter"/>
</dbReference>
<dbReference type="AlphaFoldDB" id="A0A4S4LZE1"/>
<dbReference type="GO" id="GO:0000977">
    <property type="term" value="F:RNA polymerase II transcription regulatory region sequence-specific DNA binding"/>
    <property type="evidence" value="ECO:0007669"/>
    <property type="project" value="TreeGrafter"/>
</dbReference>
<evidence type="ECO:0000256" key="3">
    <source>
        <dbReference type="ARBA" id="ARBA00022737"/>
    </source>
</evidence>
<evidence type="ECO:0000256" key="4">
    <source>
        <dbReference type="ARBA" id="ARBA00022771"/>
    </source>
</evidence>
<dbReference type="PANTHER" id="PTHR14196:SF0">
    <property type="entry name" value="PROTEIN BOWEL"/>
    <property type="match status" value="1"/>
</dbReference>
<gene>
    <name evidence="12" type="ORF">EW146_g2988</name>
</gene>
<name>A0A4S4LZE1_9AGAM</name>
<accession>A0A4S4LZE1</accession>
<dbReference type="EMBL" id="SGPL01000093">
    <property type="protein sequence ID" value="THH17895.1"/>
    <property type="molecule type" value="Genomic_DNA"/>
</dbReference>
<keyword evidence="4 9" id="KW-0863">Zinc-finger</keyword>
<evidence type="ECO:0000256" key="6">
    <source>
        <dbReference type="ARBA" id="ARBA00023015"/>
    </source>
</evidence>
<sequence length="503" mass="54515">MLNRFISTHQQAISTSYRNPLPSLLALTSTTPMSFPFSTPSYEDAIVYLRWKTSRKSNLTHDTPRKEISSYSTLTNAFGNEDPSAIVVSTPATPTEPVAIPDQDPLVAAEPPMHVPESIAASPAYSPESSIPTASTIGPALSTTAPLFTDVTYIYTSPAPSSVPFSHTGSPSSSHVPPRFKTPAHTCAHPHNSIPSARTTPGLAPSVYAPTFTAASLGSAARAPTFMDPISVPFHNAPATMKRPEFTSSQTIASTSHSTATRMYPSHHMAEAPIRPVPRPQPGHLPTPIGVRRKNGQEPGSMAMTTKSNIISPRAKGKPSAISGGEIEGGWHAVSQEAASKAPIQHYKISRRCVFGGDIPQVTRHPRTIAQRVQGLTSQLPTAKPRRILPRPSTQAPAPAGPSSSTPETADEYRCEKCNKGFSGERQLERHMRLTKNHNPERPWKCRVTVVPECGKDFVRKDNRDKHEQLHFRGMEGAWWAFVRSSEGDVEAEGEVTRTDGGR</sequence>
<feature type="compositionally biased region" description="Low complexity" evidence="10">
    <location>
        <begin position="392"/>
        <end position="408"/>
    </location>
</feature>
<dbReference type="Gene3D" id="3.30.160.60">
    <property type="entry name" value="Classic Zinc Finger"/>
    <property type="match status" value="1"/>
</dbReference>
<protein>
    <recommendedName>
        <fullName evidence="11">C2H2-type domain-containing protein</fullName>
    </recommendedName>
</protein>
<keyword evidence="5" id="KW-0862">Zinc</keyword>
<evidence type="ECO:0000256" key="5">
    <source>
        <dbReference type="ARBA" id="ARBA00022833"/>
    </source>
</evidence>
<keyword evidence="7" id="KW-0804">Transcription</keyword>
<dbReference type="GO" id="GO:0005634">
    <property type="term" value="C:nucleus"/>
    <property type="evidence" value="ECO:0007669"/>
    <property type="project" value="UniProtKB-SubCell"/>
</dbReference>
<dbReference type="PANTHER" id="PTHR14196">
    <property type="entry name" value="ODD-SKIPPED - RELATED"/>
    <property type="match status" value="1"/>
</dbReference>
<keyword evidence="3" id="KW-0677">Repeat</keyword>
<dbReference type="InterPro" id="IPR036236">
    <property type="entry name" value="Znf_C2H2_sf"/>
</dbReference>
<feature type="domain" description="C2H2-type" evidence="11">
    <location>
        <begin position="444"/>
        <end position="471"/>
    </location>
</feature>
<keyword evidence="6" id="KW-0805">Transcription regulation</keyword>
<organism evidence="12 13">
    <name type="scientific">Bondarzewia mesenterica</name>
    <dbReference type="NCBI Taxonomy" id="1095465"/>
    <lineage>
        <taxon>Eukaryota</taxon>
        <taxon>Fungi</taxon>
        <taxon>Dikarya</taxon>
        <taxon>Basidiomycota</taxon>
        <taxon>Agaricomycotina</taxon>
        <taxon>Agaricomycetes</taxon>
        <taxon>Russulales</taxon>
        <taxon>Bondarzewiaceae</taxon>
        <taxon>Bondarzewia</taxon>
    </lineage>
</organism>
<dbReference type="SUPFAM" id="SSF57667">
    <property type="entry name" value="beta-beta-alpha zinc fingers"/>
    <property type="match status" value="1"/>
</dbReference>
<dbReference type="InterPro" id="IPR013087">
    <property type="entry name" value="Znf_C2H2_type"/>
</dbReference>
<comment type="subcellular location">
    <subcellularLocation>
        <location evidence="1">Nucleus</location>
    </subcellularLocation>
</comment>
<feature type="region of interest" description="Disordered" evidence="10">
    <location>
        <begin position="374"/>
        <end position="412"/>
    </location>
</feature>
<evidence type="ECO:0000256" key="9">
    <source>
        <dbReference type="PROSITE-ProRule" id="PRU00042"/>
    </source>
</evidence>
<keyword evidence="2" id="KW-0479">Metal-binding</keyword>
<evidence type="ECO:0000313" key="12">
    <source>
        <dbReference type="EMBL" id="THH17895.1"/>
    </source>
</evidence>
<evidence type="ECO:0000313" key="13">
    <source>
        <dbReference type="Proteomes" id="UP000310158"/>
    </source>
</evidence>
<keyword evidence="13" id="KW-1185">Reference proteome</keyword>
<dbReference type="GO" id="GO:0008270">
    <property type="term" value="F:zinc ion binding"/>
    <property type="evidence" value="ECO:0007669"/>
    <property type="project" value="UniProtKB-KW"/>
</dbReference>
<feature type="domain" description="C2H2-type" evidence="11">
    <location>
        <begin position="413"/>
        <end position="443"/>
    </location>
</feature>
<dbReference type="Proteomes" id="UP000310158">
    <property type="component" value="Unassembled WGS sequence"/>
</dbReference>
<evidence type="ECO:0000256" key="8">
    <source>
        <dbReference type="ARBA" id="ARBA00023242"/>
    </source>
</evidence>